<keyword evidence="4 9" id="KW-0547">Nucleotide-binding</keyword>
<dbReference type="Gene3D" id="1.10.510.10">
    <property type="entry name" value="Transferase(Phosphotransferase) domain 1"/>
    <property type="match status" value="1"/>
</dbReference>
<feature type="binding site" evidence="9">
    <location>
        <position position="39"/>
    </location>
    <ligand>
        <name>ATP</name>
        <dbReference type="ChEBI" id="CHEBI:30616"/>
    </ligand>
</feature>
<protein>
    <recommendedName>
        <fullName evidence="1">non-specific serine/threonine protein kinase</fullName>
        <ecNumber evidence="1">2.7.11.1</ecNumber>
    </recommendedName>
</protein>
<feature type="domain" description="PASTA" evidence="13">
    <location>
        <begin position="366"/>
        <end position="433"/>
    </location>
</feature>
<keyword evidence="3" id="KW-0808">Transferase</keyword>
<feature type="domain" description="PASTA" evidence="13">
    <location>
        <begin position="500"/>
        <end position="567"/>
    </location>
</feature>
<evidence type="ECO:0000256" key="11">
    <source>
        <dbReference type="SAM" id="Phobius"/>
    </source>
</evidence>
<dbReference type="PANTHER" id="PTHR43289:SF34">
    <property type="entry name" value="SERINE_THREONINE-PROTEIN KINASE YBDM-RELATED"/>
    <property type="match status" value="1"/>
</dbReference>
<evidence type="ECO:0000256" key="5">
    <source>
        <dbReference type="ARBA" id="ARBA00022777"/>
    </source>
</evidence>
<dbReference type="GO" id="GO:0004674">
    <property type="term" value="F:protein serine/threonine kinase activity"/>
    <property type="evidence" value="ECO:0007669"/>
    <property type="project" value="UniProtKB-KW"/>
</dbReference>
<dbReference type="InterPro" id="IPR008271">
    <property type="entry name" value="Ser/Thr_kinase_AS"/>
</dbReference>
<keyword evidence="11" id="KW-1133">Transmembrane helix</keyword>
<dbReference type="PROSITE" id="PS50011">
    <property type="entry name" value="PROTEIN_KINASE_DOM"/>
    <property type="match status" value="1"/>
</dbReference>
<keyword evidence="11" id="KW-0812">Transmembrane</keyword>
<dbReference type="AlphaFoldDB" id="A0A226C1C5"/>
<dbReference type="EC" id="2.7.11.1" evidence="1"/>
<accession>A0A226C1C5</accession>
<evidence type="ECO:0000256" key="7">
    <source>
        <dbReference type="ARBA" id="ARBA00047899"/>
    </source>
</evidence>
<feature type="region of interest" description="Disordered" evidence="10">
    <location>
        <begin position="531"/>
        <end position="558"/>
    </location>
</feature>
<dbReference type="PROSITE" id="PS00108">
    <property type="entry name" value="PROTEIN_KINASE_ST"/>
    <property type="match status" value="1"/>
</dbReference>
<evidence type="ECO:0000256" key="1">
    <source>
        <dbReference type="ARBA" id="ARBA00012513"/>
    </source>
</evidence>
<evidence type="ECO:0000256" key="3">
    <source>
        <dbReference type="ARBA" id="ARBA00022679"/>
    </source>
</evidence>
<dbReference type="RefSeq" id="WP_089023148.1">
    <property type="nucleotide sequence ID" value="NZ_NIQC01000007.1"/>
</dbReference>
<dbReference type="SMART" id="SM00220">
    <property type="entry name" value="S_TKc"/>
    <property type="match status" value="1"/>
</dbReference>
<evidence type="ECO:0000256" key="4">
    <source>
        <dbReference type="ARBA" id="ARBA00022741"/>
    </source>
</evidence>
<dbReference type="CDD" id="cd14014">
    <property type="entry name" value="STKc_PknB_like"/>
    <property type="match status" value="1"/>
</dbReference>
<feature type="compositionally biased region" description="Basic and acidic residues" evidence="10">
    <location>
        <begin position="531"/>
        <end position="544"/>
    </location>
</feature>
<dbReference type="Proteomes" id="UP000214588">
    <property type="component" value="Unassembled WGS sequence"/>
</dbReference>
<comment type="catalytic activity">
    <reaction evidence="8">
        <text>L-seryl-[protein] + ATP = O-phospho-L-seryl-[protein] + ADP + H(+)</text>
        <dbReference type="Rhea" id="RHEA:17989"/>
        <dbReference type="Rhea" id="RHEA-COMP:9863"/>
        <dbReference type="Rhea" id="RHEA-COMP:11604"/>
        <dbReference type="ChEBI" id="CHEBI:15378"/>
        <dbReference type="ChEBI" id="CHEBI:29999"/>
        <dbReference type="ChEBI" id="CHEBI:30616"/>
        <dbReference type="ChEBI" id="CHEBI:83421"/>
        <dbReference type="ChEBI" id="CHEBI:456216"/>
        <dbReference type="EC" id="2.7.11.1"/>
    </reaction>
</comment>
<dbReference type="Pfam" id="PF03793">
    <property type="entry name" value="PASTA"/>
    <property type="match status" value="3"/>
</dbReference>
<dbReference type="Pfam" id="PF00069">
    <property type="entry name" value="Pkinase"/>
    <property type="match status" value="1"/>
</dbReference>
<reference evidence="14 15" key="1">
    <citation type="submission" date="2017-06" db="EMBL/GenBank/DDBJ databases">
        <title>Draft Genome Sequence of Natranaerobius trueperi halophilic, alkalithermophilic bacteria from soda lakes.</title>
        <authorList>
            <person name="Zhao B."/>
        </authorList>
    </citation>
    <scope>NUCLEOTIDE SEQUENCE [LARGE SCALE GENOMIC DNA]</scope>
    <source>
        <strain evidence="14 15">DSM 18760</strain>
    </source>
</reference>
<feature type="region of interest" description="Disordered" evidence="10">
    <location>
        <begin position="284"/>
        <end position="330"/>
    </location>
</feature>
<keyword evidence="5 14" id="KW-0418">Kinase</keyword>
<dbReference type="SUPFAM" id="SSF56112">
    <property type="entry name" value="Protein kinase-like (PK-like)"/>
    <property type="match status" value="1"/>
</dbReference>
<sequence length="645" mass="72371">MIGELLLNRYKIMLHVGTGGMATVYKAKDNVLNRYVAIKVLLPQFAHDEEFIKKFRREAQAAASLSHSNVVSVYDVGQDDDRHFIVMEYVEGKSLKEVIMEKAPLPVNKAAGYACQISDALIHAHTNNVIHRDIKPHNILITPEEKVKVTDFGIARAVSETTQTYTGSIMGSAHYFSPEQAKGSFTGERSDIYSLGIVMYEMLTGYVPFNGTSPVSIALKHIQENPESPSVYNSEIPIELEKLIMNTLQKDQSYRYQNVKDLKMGLHQFTDKFNDNCTYIENTNGYSNPKPVSPDDSPTQEIPVAETSDYTSKENNAEGNKVTRKKRRTKSKPKVSLKKIIIPLLILGILVVSGVWAVNQVRDFITVPEVTVPDVEGVSLSEAQSILEEQGLSGEVRDEEPHPEISAGNVISQSPESGREVRKNRSIGLIISVGPEYIEVPDVTGMNRRAAELELTQAGFEVKIIEEYAEVSRNQVISQDPPKGDEMQEGDEVEIKVSLGEEPFELPSFIGEDVEDVEEELEYLDLDLRNKHEDEEHSLPKDTVTDQNPDSGEEVQPGDRIDLWVNIKELDEDEEAKEHTIKLDDLPTDETIRIVVDDYLGTHLVFEGELDDEEKEVVGYGSGRVEVLIKDEDDDFRINQIIPFP</sequence>
<evidence type="ECO:0000259" key="13">
    <source>
        <dbReference type="PROSITE" id="PS51178"/>
    </source>
</evidence>
<dbReference type="CDD" id="cd06577">
    <property type="entry name" value="PASTA_pknB"/>
    <property type="match status" value="2"/>
</dbReference>
<keyword evidence="15" id="KW-1185">Reference proteome</keyword>
<dbReference type="InterPro" id="IPR005543">
    <property type="entry name" value="PASTA_dom"/>
</dbReference>
<dbReference type="GO" id="GO:0005524">
    <property type="term" value="F:ATP binding"/>
    <property type="evidence" value="ECO:0007669"/>
    <property type="project" value="UniProtKB-UniRule"/>
</dbReference>
<dbReference type="FunFam" id="3.30.200.20:FF:000035">
    <property type="entry name" value="Serine/threonine protein kinase Stk1"/>
    <property type="match status" value="1"/>
</dbReference>
<dbReference type="FunFam" id="1.10.510.10:FF:000021">
    <property type="entry name" value="Serine/threonine protein kinase"/>
    <property type="match status" value="1"/>
</dbReference>
<feature type="domain" description="Protein kinase" evidence="12">
    <location>
        <begin position="10"/>
        <end position="270"/>
    </location>
</feature>
<comment type="caution">
    <text evidence="14">The sequence shown here is derived from an EMBL/GenBank/DDBJ whole genome shotgun (WGS) entry which is preliminary data.</text>
</comment>
<keyword evidence="2 14" id="KW-0723">Serine/threonine-protein kinase</keyword>
<keyword evidence="11" id="KW-0472">Membrane</keyword>
<evidence type="ECO:0000313" key="14">
    <source>
        <dbReference type="EMBL" id="OWZ84170.1"/>
    </source>
</evidence>
<evidence type="ECO:0000256" key="9">
    <source>
        <dbReference type="PROSITE-ProRule" id="PRU10141"/>
    </source>
</evidence>
<proteinExistence type="predicted"/>
<dbReference type="SMART" id="SM00740">
    <property type="entry name" value="PASTA"/>
    <property type="match status" value="3"/>
</dbReference>
<dbReference type="InterPro" id="IPR000719">
    <property type="entry name" value="Prot_kinase_dom"/>
</dbReference>
<name>A0A226C1C5_9FIRM</name>
<dbReference type="OrthoDB" id="9788659at2"/>
<dbReference type="EMBL" id="NIQC01000007">
    <property type="protein sequence ID" value="OWZ84170.1"/>
    <property type="molecule type" value="Genomic_DNA"/>
</dbReference>
<evidence type="ECO:0000313" key="15">
    <source>
        <dbReference type="Proteomes" id="UP000214588"/>
    </source>
</evidence>
<feature type="domain" description="PASTA" evidence="13">
    <location>
        <begin position="434"/>
        <end position="499"/>
    </location>
</feature>
<dbReference type="SUPFAM" id="SSF54184">
    <property type="entry name" value="Penicillin-binding protein 2x (pbp-2x), c-terminal domain"/>
    <property type="match status" value="1"/>
</dbReference>
<keyword evidence="6 9" id="KW-0067">ATP-binding</keyword>
<comment type="catalytic activity">
    <reaction evidence="7">
        <text>L-threonyl-[protein] + ATP = O-phospho-L-threonyl-[protein] + ADP + H(+)</text>
        <dbReference type="Rhea" id="RHEA:46608"/>
        <dbReference type="Rhea" id="RHEA-COMP:11060"/>
        <dbReference type="Rhea" id="RHEA-COMP:11605"/>
        <dbReference type="ChEBI" id="CHEBI:15378"/>
        <dbReference type="ChEBI" id="CHEBI:30013"/>
        <dbReference type="ChEBI" id="CHEBI:30616"/>
        <dbReference type="ChEBI" id="CHEBI:61977"/>
        <dbReference type="ChEBI" id="CHEBI:456216"/>
        <dbReference type="EC" id="2.7.11.1"/>
    </reaction>
</comment>
<organism evidence="14 15">
    <name type="scientific">Natranaerobius trueperi</name>
    <dbReference type="NCBI Taxonomy" id="759412"/>
    <lineage>
        <taxon>Bacteria</taxon>
        <taxon>Bacillati</taxon>
        <taxon>Bacillota</taxon>
        <taxon>Clostridia</taxon>
        <taxon>Natranaerobiales</taxon>
        <taxon>Natranaerobiaceae</taxon>
        <taxon>Natranaerobius</taxon>
    </lineage>
</organism>
<dbReference type="Gene3D" id="3.30.200.20">
    <property type="entry name" value="Phosphorylase Kinase, domain 1"/>
    <property type="match status" value="1"/>
</dbReference>
<evidence type="ECO:0000256" key="10">
    <source>
        <dbReference type="SAM" id="MobiDB-lite"/>
    </source>
</evidence>
<evidence type="ECO:0000256" key="2">
    <source>
        <dbReference type="ARBA" id="ARBA00022527"/>
    </source>
</evidence>
<dbReference type="PANTHER" id="PTHR43289">
    <property type="entry name" value="MITOGEN-ACTIVATED PROTEIN KINASE KINASE KINASE 20-RELATED"/>
    <property type="match status" value="1"/>
</dbReference>
<dbReference type="InterPro" id="IPR011009">
    <property type="entry name" value="Kinase-like_dom_sf"/>
</dbReference>
<evidence type="ECO:0000259" key="12">
    <source>
        <dbReference type="PROSITE" id="PS50011"/>
    </source>
</evidence>
<gene>
    <name evidence="14" type="ORF">CDO51_04685</name>
</gene>
<dbReference type="PROSITE" id="PS00107">
    <property type="entry name" value="PROTEIN_KINASE_ATP"/>
    <property type="match status" value="1"/>
</dbReference>
<dbReference type="PROSITE" id="PS51178">
    <property type="entry name" value="PASTA"/>
    <property type="match status" value="3"/>
</dbReference>
<evidence type="ECO:0000256" key="6">
    <source>
        <dbReference type="ARBA" id="ARBA00022840"/>
    </source>
</evidence>
<evidence type="ECO:0000256" key="8">
    <source>
        <dbReference type="ARBA" id="ARBA00048679"/>
    </source>
</evidence>
<feature type="region of interest" description="Disordered" evidence="10">
    <location>
        <begin position="392"/>
        <end position="417"/>
    </location>
</feature>
<dbReference type="NCBIfam" id="NF033483">
    <property type="entry name" value="PknB_PASTA_kin"/>
    <property type="match status" value="1"/>
</dbReference>
<dbReference type="Gene3D" id="3.30.10.20">
    <property type="match status" value="3"/>
</dbReference>
<dbReference type="InterPro" id="IPR017441">
    <property type="entry name" value="Protein_kinase_ATP_BS"/>
</dbReference>
<feature type="transmembrane region" description="Helical" evidence="11">
    <location>
        <begin position="340"/>
        <end position="358"/>
    </location>
</feature>